<dbReference type="STRING" id="142588.SAMN04488559_10919"/>
<dbReference type="PRINTS" id="PR00081">
    <property type="entry name" value="GDHRDH"/>
</dbReference>
<dbReference type="PRINTS" id="PR00080">
    <property type="entry name" value="SDRFAMILY"/>
</dbReference>
<gene>
    <name evidence="4" type="ORF">SAMN04488559_10919</name>
</gene>
<keyword evidence="2" id="KW-0560">Oxidoreductase</keyword>
<evidence type="ECO:0008006" key="6">
    <source>
        <dbReference type="Google" id="ProtNLM"/>
    </source>
</evidence>
<sequence>MKYTVITGASSGIGLETAKAFAKEGKNLILVARREQRLQVLKEEILKEHPTLKVVLMIKDLSVRNQVLAFYQETKVYQVETWINNAGLGYYGAVGEQSMEKIQQLIQLNIEALTILSTCYIADYEMIEGTQLINVSSTGGYKNVPNAVTYCATKFYVSAFTEGLALELKVKKAPLQAKILAPAATETEFAQVANHSASYDYQKGFKQFHSSKEMAQFLLDLYHSNQVVGLVNRDTFEFKLSEPLFDHYEGAMKNM</sequence>
<evidence type="ECO:0000256" key="1">
    <source>
        <dbReference type="ARBA" id="ARBA00006484"/>
    </source>
</evidence>
<comment type="similarity">
    <text evidence="1 3">Belongs to the short-chain dehydrogenases/reductases (SDR) family.</text>
</comment>
<dbReference type="InterPro" id="IPR036291">
    <property type="entry name" value="NAD(P)-bd_dom_sf"/>
</dbReference>
<accession>A0A1H9STD0</accession>
<dbReference type="Proteomes" id="UP000198948">
    <property type="component" value="Unassembled WGS sequence"/>
</dbReference>
<dbReference type="PROSITE" id="PS00061">
    <property type="entry name" value="ADH_SHORT"/>
    <property type="match status" value="1"/>
</dbReference>
<keyword evidence="5" id="KW-1185">Reference proteome</keyword>
<dbReference type="PANTHER" id="PTHR42901:SF1">
    <property type="entry name" value="ALCOHOL DEHYDROGENASE"/>
    <property type="match status" value="1"/>
</dbReference>
<dbReference type="InterPro" id="IPR002347">
    <property type="entry name" value="SDR_fam"/>
</dbReference>
<reference evidence="4 5" key="1">
    <citation type="submission" date="2016-10" db="EMBL/GenBank/DDBJ databases">
        <authorList>
            <person name="de Groot N.N."/>
        </authorList>
    </citation>
    <scope>NUCLEOTIDE SEQUENCE [LARGE SCALE GENOMIC DNA]</scope>
    <source>
        <strain evidence="4 5">DSM 13760</strain>
    </source>
</reference>
<dbReference type="OrthoDB" id="9775296at2"/>
<dbReference type="SUPFAM" id="SSF51735">
    <property type="entry name" value="NAD(P)-binding Rossmann-fold domains"/>
    <property type="match status" value="1"/>
</dbReference>
<proteinExistence type="inferred from homology"/>
<organism evidence="4 5">
    <name type="scientific">Isobaculum melis</name>
    <dbReference type="NCBI Taxonomy" id="142588"/>
    <lineage>
        <taxon>Bacteria</taxon>
        <taxon>Bacillati</taxon>
        <taxon>Bacillota</taxon>
        <taxon>Bacilli</taxon>
        <taxon>Lactobacillales</taxon>
        <taxon>Carnobacteriaceae</taxon>
        <taxon>Isobaculum</taxon>
    </lineage>
</organism>
<name>A0A1H9STD0_9LACT</name>
<dbReference type="EMBL" id="FOHA01000009">
    <property type="protein sequence ID" value="SER88095.1"/>
    <property type="molecule type" value="Genomic_DNA"/>
</dbReference>
<dbReference type="CDD" id="cd05233">
    <property type="entry name" value="SDR_c"/>
    <property type="match status" value="1"/>
</dbReference>
<dbReference type="RefSeq" id="WP_092652173.1">
    <property type="nucleotide sequence ID" value="NZ_FOHA01000009.1"/>
</dbReference>
<protein>
    <recommendedName>
        <fullName evidence="6">Short-chain dehydrogenase</fullName>
    </recommendedName>
</protein>
<evidence type="ECO:0000256" key="2">
    <source>
        <dbReference type="ARBA" id="ARBA00023002"/>
    </source>
</evidence>
<evidence type="ECO:0000313" key="5">
    <source>
        <dbReference type="Proteomes" id="UP000198948"/>
    </source>
</evidence>
<dbReference type="InterPro" id="IPR020904">
    <property type="entry name" value="Sc_DH/Rdtase_CS"/>
</dbReference>
<dbReference type="PANTHER" id="PTHR42901">
    <property type="entry name" value="ALCOHOL DEHYDROGENASE"/>
    <property type="match status" value="1"/>
</dbReference>
<dbReference type="Gene3D" id="3.40.50.720">
    <property type="entry name" value="NAD(P)-binding Rossmann-like Domain"/>
    <property type="match status" value="1"/>
</dbReference>
<dbReference type="GO" id="GO:0016491">
    <property type="term" value="F:oxidoreductase activity"/>
    <property type="evidence" value="ECO:0007669"/>
    <property type="project" value="UniProtKB-KW"/>
</dbReference>
<evidence type="ECO:0000256" key="3">
    <source>
        <dbReference type="RuleBase" id="RU000363"/>
    </source>
</evidence>
<evidence type="ECO:0000313" key="4">
    <source>
        <dbReference type="EMBL" id="SER88095.1"/>
    </source>
</evidence>
<dbReference type="Pfam" id="PF00106">
    <property type="entry name" value="adh_short"/>
    <property type="match status" value="1"/>
</dbReference>
<dbReference type="AlphaFoldDB" id="A0A1H9STD0"/>